<evidence type="ECO:0000256" key="2">
    <source>
        <dbReference type="SAM" id="MobiDB-lite"/>
    </source>
</evidence>
<reference evidence="4" key="1">
    <citation type="submission" date="2022-10" db="EMBL/GenBank/DDBJ databases">
        <title>Determination and structural analysis of whole genome sequence of Sarocladium strictum F4-1.</title>
        <authorList>
            <person name="Hu L."/>
            <person name="Jiang Y."/>
        </authorList>
    </citation>
    <scope>NUCLEOTIDE SEQUENCE</scope>
    <source>
        <strain evidence="4">F4-1</strain>
    </source>
</reference>
<dbReference type="CDD" id="cd02440">
    <property type="entry name" value="AdoMet_MTases"/>
    <property type="match status" value="1"/>
</dbReference>
<feature type="region of interest" description="Disordered" evidence="2">
    <location>
        <begin position="1"/>
        <end position="28"/>
    </location>
</feature>
<organism evidence="4 5">
    <name type="scientific">Sarocladium strictum</name>
    <name type="common">Black bundle disease fungus</name>
    <name type="synonym">Acremonium strictum</name>
    <dbReference type="NCBI Taxonomy" id="5046"/>
    <lineage>
        <taxon>Eukaryota</taxon>
        <taxon>Fungi</taxon>
        <taxon>Dikarya</taxon>
        <taxon>Ascomycota</taxon>
        <taxon>Pezizomycotina</taxon>
        <taxon>Sordariomycetes</taxon>
        <taxon>Hypocreomycetidae</taxon>
        <taxon>Hypocreales</taxon>
        <taxon>Sarocladiaceae</taxon>
        <taxon>Sarocladium</taxon>
    </lineage>
</organism>
<dbReference type="SUPFAM" id="SSF53335">
    <property type="entry name" value="S-adenosyl-L-methionine-dependent methyltransferases"/>
    <property type="match status" value="1"/>
</dbReference>
<comment type="caution">
    <text evidence="4">The sequence shown here is derived from an EMBL/GenBank/DDBJ whole genome shotgun (WGS) entry which is preliminary data.</text>
</comment>
<dbReference type="GO" id="GO:0016740">
    <property type="term" value="F:transferase activity"/>
    <property type="evidence" value="ECO:0007669"/>
    <property type="project" value="UniProtKB-KW"/>
</dbReference>
<dbReference type="AlphaFoldDB" id="A0AA39L3Z4"/>
<accession>A0AA39L3Z4</accession>
<proteinExistence type="predicted"/>
<dbReference type="InterPro" id="IPR013217">
    <property type="entry name" value="Methyltransf_12"/>
</dbReference>
<protein>
    <recommendedName>
        <fullName evidence="3">Methyltransferase type 12 domain-containing protein</fullName>
    </recommendedName>
</protein>
<sequence>MAHPHHHHHDVGHDHGGHVTGRQNSISQENEKAFDNHAASFAKIPWVVKLGEQMTKELRDNVNWIRATDSAGKKGRLLDYACGGGVATRALAPFFEFSCGIDISSGMLKEFDRLAEEEGYTKDQMKAVRGDLLDPEGTPAPELAGPEYFGFDTTTMTTALHHVGDVDTMLRRLVERTRPGGSVLILDMVGKNREDMPEGMGVVHGGFTEEQMRSHFEKAGLGNFGWKLFQDLVDMPADIGGPKILFLARGVKPVSS</sequence>
<evidence type="ECO:0000313" key="4">
    <source>
        <dbReference type="EMBL" id="KAK0383656.1"/>
    </source>
</evidence>
<evidence type="ECO:0000259" key="3">
    <source>
        <dbReference type="Pfam" id="PF08242"/>
    </source>
</evidence>
<keyword evidence="5" id="KW-1185">Reference proteome</keyword>
<dbReference type="Proteomes" id="UP001175261">
    <property type="component" value="Unassembled WGS sequence"/>
</dbReference>
<evidence type="ECO:0000313" key="5">
    <source>
        <dbReference type="Proteomes" id="UP001175261"/>
    </source>
</evidence>
<dbReference type="EMBL" id="JAPDFR010000009">
    <property type="protein sequence ID" value="KAK0383656.1"/>
    <property type="molecule type" value="Genomic_DNA"/>
</dbReference>
<gene>
    <name evidence="4" type="ORF">NLU13_9567</name>
</gene>
<feature type="domain" description="Methyltransferase type 12" evidence="3">
    <location>
        <begin position="78"/>
        <end position="182"/>
    </location>
</feature>
<dbReference type="Pfam" id="PF08242">
    <property type="entry name" value="Methyltransf_12"/>
    <property type="match status" value="1"/>
</dbReference>
<dbReference type="PANTHER" id="PTHR43861">
    <property type="entry name" value="TRANS-ACONITATE 2-METHYLTRANSFERASE-RELATED"/>
    <property type="match status" value="1"/>
</dbReference>
<dbReference type="Gene3D" id="3.40.50.150">
    <property type="entry name" value="Vaccinia Virus protein VP39"/>
    <property type="match status" value="1"/>
</dbReference>
<feature type="compositionally biased region" description="Basic residues" evidence="2">
    <location>
        <begin position="1"/>
        <end position="10"/>
    </location>
</feature>
<dbReference type="InterPro" id="IPR029063">
    <property type="entry name" value="SAM-dependent_MTases_sf"/>
</dbReference>
<dbReference type="PANTHER" id="PTHR43861:SF3">
    <property type="entry name" value="PUTATIVE (AFU_ORTHOLOGUE AFUA_2G14390)-RELATED"/>
    <property type="match status" value="1"/>
</dbReference>
<keyword evidence="1" id="KW-0808">Transferase</keyword>
<name>A0AA39L3Z4_SARSR</name>
<evidence type="ECO:0000256" key="1">
    <source>
        <dbReference type="ARBA" id="ARBA00022679"/>
    </source>
</evidence>